<dbReference type="SUPFAM" id="SSF103473">
    <property type="entry name" value="MFS general substrate transporter"/>
    <property type="match status" value="1"/>
</dbReference>
<comment type="caution">
    <text evidence="7">The sequence shown here is derived from an EMBL/GenBank/DDBJ whole genome shotgun (WGS) entry which is preliminary data.</text>
</comment>
<dbReference type="InterPro" id="IPR000109">
    <property type="entry name" value="POT_fam"/>
</dbReference>
<feature type="transmembrane region" description="Helical" evidence="6">
    <location>
        <begin position="90"/>
        <end position="114"/>
    </location>
</feature>
<evidence type="ECO:0000256" key="6">
    <source>
        <dbReference type="SAM" id="Phobius"/>
    </source>
</evidence>
<reference evidence="7 8" key="1">
    <citation type="submission" date="2023-12" db="EMBL/GenBank/DDBJ databases">
        <title>A high-quality genome assembly for Dillenia turbinata (Dilleniales).</title>
        <authorList>
            <person name="Chanderbali A."/>
        </authorList>
    </citation>
    <scope>NUCLEOTIDE SEQUENCE [LARGE SCALE GENOMIC DNA]</scope>
    <source>
        <strain evidence="7">LSX21</strain>
        <tissue evidence="7">Leaf</tissue>
    </source>
</reference>
<dbReference type="GO" id="GO:0022857">
    <property type="term" value="F:transmembrane transporter activity"/>
    <property type="evidence" value="ECO:0007669"/>
    <property type="project" value="InterPro"/>
</dbReference>
<dbReference type="Pfam" id="PF00854">
    <property type="entry name" value="PTR2"/>
    <property type="match status" value="1"/>
</dbReference>
<evidence type="ECO:0000256" key="2">
    <source>
        <dbReference type="ARBA" id="ARBA00005982"/>
    </source>
</evidence>
<protein>
    <submittedName>
        <fullName evidence="7">Proton-dependent oligopeptide transporter family</fullName>
    </submittedName>
</protein>
<feature type="transmembrane region" description="Helical" evidence="6">
    <location>
        <begin position="64"/>
        <end position="84"/>
    </location>
</feature>
<evidence type="ECO:0000256" key="3">
    <source>
        <dbReference type="ARBA" id="ARBA00022692"/>
    </source>
</evidence>
<feature type="transmembrane region" description="Helical" evidence="6">
    <location>
        <begin position="358"/>
        <end position="377"/>
    </location>
</feature>
<accession>A0AAN8Z6M2</accession>
<dbReference type="AlphaFoldDB" id="A0AAN8Z6M2"/>
<keyword evidence="5 6" id="KW-0472">Membrane</keyword>
<dbReference type="Proteomes" id="UP001370490">
    <property type="component" value="Unassembled WGS sequence"/>
</dbReference>
<feature type="transmembrane region" description="Helical" evidence="6">
    <location>
        <begin position="24"/>
        <end position="52"/>
    </location>
</feature>
<dbReference type="PANTHER" id="PTHR11654">
    <property type="entry name" value="OLIGOPEPTIDE TRANSPORTER-RELATED"/>
    <property type="match status" value="1"/>
</dbReference>
<gene>
    <name evidence="7" type="ORF">RJ641_008570</name>
</gene>
<keyword evidence="3 6" id="KW-0812">Transmembrane</keyword>
<evidence type="ECO:0000256" key="5">
    <source>
        <dbReference type="ARBA" id="ARBA00023136"/>
    </source>
</evidence>
<evidence type="ECO:0000256" key="1">
    <source>
        <dbReference type="ARBA" id="ARBA00004141"/>
    </source>
</evidence>
<evidence type="ECO:0000256" key="4">
    <source>
        <dbReference type="ARBA" id="ARBA00022989"/>
    </source>
</evidence>
<feature type="transmembrane region" description="Helical" evidence="6">
    <location>
        <begin position="209"/>
        <end position="228"/>
    </location>
</feature>
<dbReference type="EMBL" id="JBAMMX010000015">
    <property type="protein sequence ID" value="KAK6926851.1"/>
    <property type="molecule type" value="Genomic_DNA"/>
</dbReference>
<keyword evidence="8" id="KW-1185">Reference proteome</keyword>
<dbReference type="GO" id="GO:0016020">
    <property type="term" value="C:membrane"/>
    <property type="evidence" value="ECO:0007669"/>
    <property type="project" value="UniProtKB-SubCell"/>
</dbReference>
<proteinExistence type="inferred from homology"/>
<comment type="similarity">
    <text evidence="2">Belongs to the major facilitator superfamily. Proton-dependent oligopeptide transporter (POT/PTR) (TC 2.A.17) family.</text>
</comment>
<feature type="transmembrane region" description="Helical" evidence="6">
    <location>
        <begin position="326"/>
        <end position="346"/>
    </location>
</feature>
<name>A0AAN8Z6M2_9MAGN</name>
<feature type="transmembrane region" description="Helical" evidence="6">
    <location>
        <begin position="178"/>
        <end position="197"/>
    </location>
</feature>
<sequence length="380" mass="41396">MVDKLVEDGVAQTSYANSGRGGWITFPFIIGVVIGTAIAAGGWVGNLVVFLIQEFNVGSIKATQIGNVLYGCVSLFPIVGAIIADSLSGCYLVITTSSCISILGLLLFNLIVWLDSLRPQHCEIGSSVCHSPSKTQLSVLYLATVLVTIGIGGTRFIIGTMGANQFNKTEDQEIFFNWYFFAMYFFVMLGGTAVVYIEDNVSCRWGFGICLVADVITLAIFLFGNQFYRHTVPQGGPFLDIARVVVASIRKMKVPLSSRVEDYYCSHDGAATRINEAPSKSFRFLNRAAQITEGDITSDGLVARKWRLCTTQQVEDLKSLIRIFPVWSSNLFVSTPIGIITSLLVLQALTTDRQIGSHFKIAAGSFPVVIIVSASFFNPS</sequence>
<keyword evidence="4 6" id="KW-1133">Transmembrane helix</keyword>
<dbReference type="InterPro" id="IPR036259">
    <property type="entry name" value="MFS_trans_sf"/>
</dbReference>
<dbReference type="Gene3D" id="1.20.1250.20">
    <property type="entry name" value="MFS general substrate transporter like domains"/>
    <property type="match status" value="1"/>
</dbReference>
<feature type="transmembrane region" description="Helical" evidence="6">
    <location>
        <begin position="139"/>
        <end position="158"/>
    </location>
</feature>
<evidence type="ECO:0000313" key="7">
    <source>
        <dbReference type="EMBL" id="KAK6926851.1"/>
    </source>
</evidence>
<comment type="subcellular location">
    <subcellularLocation>
        <location evidence="1">Membrane</location>
        <topology evidence="1">Multi-pass membrane protein</topology>
    </subcellularLocation>
</comment>
<organism evidence="7 8">
    <name type="scientific">Dillenia turbinata</name>
    <dbReference type="NCBI Taxonomy" id="194707"/>
    <lineage>
        <taxon>Eukaryota</taxon>
        <taxon>Viridiplantae</taxon>
        <taxon>Streptophyta</taxon>
        <taxon>Embryophyta</taxon>
        <taxon>Tracheophyta</taxon>
        <taxon>Spermatophyta</taxon>
        <taxon>Magnoliopsida</taxon>
        <taxon>eudicotyledons</taxon>
        <taxon>Gunneridae</taxon>
        <taxon>Pentapetalae</taxon>
        <taxon>Dilleniales</taxon>
        <taxon>Dilleniaceae</taxon>
        <taxon>Dillenia</taxon>
    </lineage>
</organism>
<evidence type="ECO:0000313" key="8">
    <source>
        <dbReference type="Proteomes" id="UP001370490"/>
    </source>
</evidence>